<dbReference type="Pfam" id="PF00593">
    <property type="entry name" value="TonB_dep_Rec_b-barrel"/>
    <property type="match status" value="1"/>
</dbReference>
<evidence type="ECO:0000256" key="5">
    <source>
        <dbReference type="ARBA" id="ARBA00023077"/>
    </source>
</evidence>
<evidence type="ECO:0000256" key="9">
    <source>
        <dbReference type="SAM" id="Phobius"/>
    </source>
</evidence>
<dbReference type="RefSeq" id="WP_156195826.1">
    <property type="nucleotide sequence ID" value="NZ_QTZN02000019.1"/>
</dbReference>
<evidence type="ECO:0000259" key="10">
    <source>
        <dbReference type="Pfam" id="PF00593"/>
    </source>
</evidence>
<dbReference type="AlphaFoldDB" id="A0A7M4D653"/>
<proteinExistence type="inferred from homology"/>
<evidence type="ECO:0000256" key="7">
    <source>
        <dbReference type="ARBA" id="ARBA00023237"/>
    </source>
</evidence>
<keyword evidence="6 8" id="KW-0472">Membrane</keyword>
<evidence type="ECO:0000256" key="4">
    <source>
        <dbReference type="ARBA" id="ARBA00022692"/>
    </source>
</evidence>
<dbReference type="NCBIfam" id="TIGR04056">
    <property type="entry name" value="OMP_RagA_SusC"/>
    <property type="match status" value="1"/>
</dbReference>
<keyword evidence="13" id="KW-1185">Reference proteome</keyword>
<keyword evidence="5" id="KW-0798">TonB box</keyword>
<evidence type="ECO:0000256" key="3">
    <source>
        <dbReference type="ARBA" id="ARBA00022452"/>
    </source>
</evidence>
<evidence type="ECO:0000256" key="8">
    <source>
        <dbReference type="PROSITE-ProRule" id="PRU01360"/>
    </source>
</evidence>
<sequence length="1196" mass="134467">MKKKLTHLIPNWDRAKTRQWLMRLTVLKMILLMSLLTTYARVNSQMIISNLKLEEVELSDALEKIEELTDYDFVFSYNDVKGYLVSVDLESSTLEECLHEVLKGLPFEYTTKEDLVIVSYKKANPKPIQKEKKQINGKVTDERGVPLPGVSVVVKGTTYGISTDIDGNYSLEFSGNNGVLVFSFVGMQTREIFVNDQSVINAVLIENQSQLGEVVVTGYQTISRERSAGSFEIVNGESLQEKAKVRGSVLDGLEGLAAGLSVNMSSEGDKYLIRGTNSINSNRSPLFVVDGVSVPLDMVEGMLNANDIKSVSLLKDATAASIWGSRAANGVVVITTKNGVRNEKLKISYNGSYSFKGMPDYSYMDQMDSKMFIRTAAEIFNPETYTSDIVNNSTYGGNIYFPNIYPHELPLYRYYNGEISLAERDAALEKLASRNGRKEYEKNFMSNSYLTNQSVSFSGGNNNHDFYVSLGYQGEQGSLKNKTDEFKVNIRENINVAKWMKLDLTLNTSYSKDDSHLFSETWDQSTNYLTNLPYAAFHDTEGNPLSFSRYIMNENIQDQAEALSGQNLDYFPIDDYNKSTNEATGRNLRASVGVTIDLFKGLKYEGRFQYYSSNSNSEQYYPSETFGVRLERAYGTAMDGTAYLPRGGHFTMQDGYTDSYTIRNQFSYDNMLGEKHQITALLGSEISQNKIGSHTSFQRGYDKQTMQGIFYNDYVLNVDGVENPVLDQIPGQGINSFEPNTNTQAEVLLRYTSFYSNAAYTYNDKYSLNASIRVDQSNLFGSDPSLNFKPIWSLGTAWNMAKEDFMKNINSVNNLNLRLSYGFSGNSPDPGLGGPFNIIAAQTDPAYSEFGLGYQVSTPSNDKLTWEKTRTWNFGLDFSMFKNQFSGTIDVYDKKTTDLLAYNPINPTTGYTSVLSNVGTLTNKGFEVSLRSQNIASADFSWETNLVLSYNKNKLSKMYVEPPSSPYNKIDQTYSEGNPIGALFAYRWAGLDGQNGSPAVYNSQGDIVSSVEDIDTESAVPYQGTTVAPWYGSLSNLFQYKNFELSFMFIYNLGNKMRNDVNNQFTYRLTESVHKDFDKRWRKPGDELITNVPAYYDQNNADVNETDIAYLYKYADINILDASYIKLRDLSLSYNFPQKVCHSIRAERIKFGVQVTNLLTIAFNGEGIDPEAFYLSSGARSERFGPSFSANLSIDF</sequence>
<evidence type="ECO:0000256" key="2">
    <source>
        <dbReference type="ARBA" id="ARBA00022448"/>
    </source>
</evidence>
<dbReference type="SUPFAM" id="SSF56935">
    <property type="entry name" value="Porins"/>
    <property type="match status" value="1"/>
</dbReference>
<reference evidence="12 13" key="1">
    <citation type="submission" date="2019-11" db="EMBL/GenBank/DDBJ databases">
        <title>Draft genome sequence of Labilibaculum sp. strain SYP isolated from Black Sea.</title>
        <authorList>
            <person name="Yadav S."/>
            <person name="Villanueva L."/>
        </authorList>
    </citation>
    <scope>NUCLEOTIDE SEQUENCE [LARGE SCALE GENOMIC DNA]</scope>
    <source>
        <strain evidence="12 13">44</strain>
    </source>
</reference>
<keyword evidence="4 8" id="KW-0812">Transmembrane</keyword>
<keyword evidence="7 8" id="KW-0998">Cell outer membrane</keyword>
<keyword evidence="9" id="KW-1133">Transmembrane helix</keyword>
<feature type="domain" description="TonB-dependent receptor-like beta-barrel" evidence="10">
    <location>
        <begin position="525"/>
        <end position="1158"/>
    </location>
</feature>
<accession>A0A7M4D653</accession>
<dbReference type="Gene3D" id="2.60.40.1120">
    <property type="entry name" value="Carboxypeptidase-like, regulatory domain"/>
    <property type="match status" value="1"/>
</dbReference>
<evidence type="ECO:0000313" key="13">
    <source>
        <dbReference type="Proteomes" id="UP000285951"/>
    </source>
</evidence>
<feature type="transmembrane region" description="Helical" evidence="9">
    <location>
        <begin position="20"/>
        <end position="40"/>
    </location>
</feature>
<organism evidence="11 14">
    <name type="scientific">Labilibaculum euxinus</name>
    <dbReference type="NCBI Taxonomy" id="2686357"/>
    <lineage>
        <taxon>Bacteria</taxon>
        <taxon>Pseudomonadati</taxon>
        <taxon>Bacteroidota</taxon>
        <taxon>Bacteroidia</taxon>
        <taxon>Marinilabiliales</taxon>
        <taxon>Marinifilaceae</taxon>
        <taxon>Labilibaculum</taxon>
    </lineage>
</organism>
<dbReference type="Proteomes" id="UP000285951">
    <property type="component" value="Unassembled WGS sequence"/>
</dbReference>
<comment type="similarity">
    <text evidence="8">Belongs to the TonB-dependent receptor family.</text>
</comment>
<comment type="caution">
    <text evidence="11">The sequence shown here is derived from an EMBL/GenBank/DDBJ whole genome shotgun (WGS) entry which is preliminary data.</text>
</comment>
<reference evidence="11 14" key="2">
    <citation type="submission" date="2019-12" db="EMBL/GenBank/DDBJ databases">
        <title>Draft genome sequence of Labilibaculum sp. strain 44 isolated from deep waters of Black Sea.</title>
        <authorList>
            <person name="Yadav S."/>
            <person name="Villanueva L."/>
        </authorList>
    </citation>
    <scope>NUCLEOTIDE SEQUENCE [LARGE SCALE GENOMIC DNA]</scope>
    <source>
        <strain evidence="11 14">44</strain>
    </source>
</reference>
<dbReference type="EMBL" id="WOTW01000019">
    <property type="protein sequence ID" value="MUP38132.1"/>
    <property type="molecule type" value="Genomic_DNA"/>
</dbReference>
<dbReference type="Gene3D" id="2.170.130.10">
    <property type="entry name" value="TonB-dependent receptor, plug domain"/>
    <property type="match status" value="1"/>
</dbReference>
<gene>
    <name evidence="12" type="ORF">DWB62_009945</name>
    <name evidence="11" type="ORF">GNY23_09945</name>
</gene>
<dbReference type="Pfam" id="PF13715">
    <property type="entry name" value="CarbopepD_reg_2"/>
    <property type="match status" value="1"/>
</dbReference>
<evidence type="ECO:0000256" key="6">
    <source>
        <dbReference type="ARBA" id="ARBA00023136"/>
    </source>
</evidence>
<evidence type="ECO:0000313" key="14">
    <source>
        <dbReference type="Proteomes" id="UP000462449"/>
    </source>
</evidence>
<dbReference type="Proteomes" id="UP000462449">
    <property type="component" value="Unassembled WGS sequence"/>
</dbReference>
<keyword evidence="3 8" id="KW-1134">Transmembrane beta strand</keyword>
<dbReference type="InterPro" id="IPR023997">
    <property type="entry name" value="TonB-dep_OMP_SusC/RagA_CS"/>
</dbReference>
<dbReference type="InterPro" id="IPR000531">
    <property type="entry name" value="Beta-barrel_TonB"/>
</dbReference>
<evidence type="ECO:0000313" key="12">
    <source>
        <dbReference type="EMBL" id="MVB07337.1"/>
    </source>
</evidence>
<dbReference type="InterPro" id="IPR008969">
    <property type="entry name" value="CarboxyPept-like_regulatory"/>
</dbReference>
<name>A0A7M4D653_9BACT</name>
<comment type="subcellular location">
    <subcellularLocation>
        <location evidence="1 8">Cell outer membrane</location>
        <topology evidence="1 8">Multi-pass membrane protein</topology>
    </subcellularLocation>
</comment>
<evidence type="ECO:0000313" key="11">
    <source>
        <dbReference type="EMBL" id="MUP38132.1"/>
    </source>
</evidence>
<dbReference type="OrthoDB" id="9768177at2"/>
<dbReference type="InterPro" id="IPR023996">
    <property type="entry name" value="TonB-dep_OMP_SusC/RagA"/>
</dbReference>
<dbReference type="NCBIfam" id="TIGR04057">
    <property type="entry name" value="SusC_RagA_signa"/>
    <property type="match status" value="1"/>
</dbReference>
<dbReference type="InterPro" id="IPR039426">
    <property type="entry name" value="TonB-dep_rcpt-like"/>
</dbReference>
<dbReference type="GO" id="GO:0009279">
    <property type="term" value="C:cell outer membrane"/>
    <property type="evidence" value="ECO:0007669"/>
    <property type="project" value="UniProtKB-SubCell"/>
</dbReference>
<protein>
    <submittedName>
        <fullName evidence="11">SusC/RagA family TonB-linked outer membrane protein</fullName>
    </submittedName>
</protein>
<keyword evidence="2 8" id="KW-0813">Transport</keyword>
<dbReference type="PROSITE" id="PS52016">
    <property type="entry name" value="TONB_DEPENDENT_REC_3"/>
    <property type="match status" value="1"/>
</dbReference>
<evidence type="ECO:0000256" key="1">
    <source>
        <dbReference type="ARBA" id="ARBA00004571"/>
    </source>
</evidence>
<dbReference type="Gene3D" id="2.40.170.20">
    <property type="entry name" value="TonB-dependent receptor, beta-barrel domain"/>
    <property type="match status" value="1"/>
</dbReference>
<dbReference type="SUPFAM" id="SSF49464">
    <property type="entry name" value="Carboxypeptidase regulatory domain-like"/>
    <property type="match status" value="1"/>
</dbReference>
<dbReference type="InterPro" id="IPR036942">
    <property type="entry name" value="Beta-barrel_TonB_sf"/>
</dbReference>
<dbReference type="EMBL" id="QTZN02000019">
    <property type="protein sequence ID" value="MVB07337.1"/>
    <property type="molecule type" value="Genomic_DNA"/>
</dbReference>
<dbReference type="InterPro" id="IPR037066">
    <property type="entry name" value="Plug_dom_sf"/>
</dbReference>